<dbReference type="PROSITE" id="PS50005">
    <property type="entry name" value="TPR"/>
    <property type="match status" value="2"/>
</dbReference>
<protein>
    <submittedName>
        <fullName evidence="8">Uncharacterized protein</fullName>
    </submittedName>
</protein>
<dbReference type="SMART" id="SM00028">
    <property type="entry name" value="TPR"/>
    <property type="match status" value="7"/>
</dbReference>
<dbReference type="CTD" id="20233348"/>
<evidence type="ECO:0000256" key="3">
    <source>
        <dbReference type="ARBA" id="ARBA00022776"/>
    </source>
</evidence>
<reference evidence="8 9" key="1">
    <citation type="journal article" date="2013" name="Nature">
        <title>Insights into bilaterian evolution from three spiralian genomes.</title>
        <authorList>
            <person name="Simakov O."/>
            <person name="Marletaz F."/>
            <person name="Cho S.J."/>
            <person name="Edsinger-Gonzales E."/>
            <person name="Havlak P."/>
            <person name="Hellsten U."/>
            <person name="Kuo D.H."/>
            <person name="Larsson T."/>
            <person name="Lv J."/>
            <person name="Arendt D."/>
            <person name="Savage R."/>
            <person name="Osoegawa K."/>
            <person name="de Jong P."/>
            <person name="Grimwood J."/>
            <person name="Chapman J.A."/>
            <person name="Shapiro H."/>
            <person name="Aerts A."/>
            <person name="Otillar R.P."/>
            <person name="Terry A.Y."/>
            <person name="Boore J.L."/>
            <person name="Grigoriev I.V."/>
            <person name="Lindberg D.R."/>
            <person name="Seaver E.C."/>
            <person name="Weisblat D.A."/>
            <person name="Putnam N.H."/>
            <person name="Rokhsar D.S."/>
        </authorList>
    </citation>
    <scope>NUCLEOTIDE SEQUENCE [LARGE SCALE GENOMIC DNA]</scope>
</reference>
<evidence type="ECO:0000256" key="2">
    <source>
        <dbReference type="ARBA" id="ARBA00022737"/>
    </source>
</evidence>
<gene>
    <name evidence="8" type="ORF">LOTGIDRAFT_132783</name>
</gene>
<dbReference type="GO" id="GO:0031145">
    <property type="term" value="P:anaphase-promoting complex-dependent catabolic process"/>
    <property type="evidence" value="ECO:0007669"/>
    <property type="project" value="TreeGrafter"/>
</dbReference>
<dbReference type="GO" id="GO:0045842">
    <property type="term" value="P:positive regulation of mitotic metaphase/anaphase transition"/>
    <property type="evidence" value="ECO:0007669"/>
    <property type="project" value="TreeGrafter"/>
</dbReference>
<evidence type="ECO:0000256" key="1">
    <source>
        <dbReference type="ARBA" id="ARBA00022618"/>
    </source>
</evidence>
<evidence type="ECO:0000256" key="4">
    <source>
        <dbReference type="ARBA" id="ARBA00022786"/>
    </source>
</evidence>
<proteinExistence type="predicted"/>
<feature type="repeat" description="TPR" evidence="7">
    <location>
        <begin position="476"/>
        <end position="509"/>
    </location>
</feature>
<dbReference type="AlphaFoldDB" id="V3ZMW2"/>
<evidence type="ECO:0000313" key="8">
    <source>
        <dbReference type="EMBL" id="ESO83785.1"/>
    </source>
</evidence>
<keyword evidence="4" id="KW-0833">Ubl conjugation pathway</keyword>
<evidence type="ECO:0000313" key="9">
    <source>
        <dbReference type="Proteomes" id="UP000030746"/>
    </source>
</evidence>
<dbReference type="Proteomes" id="UP000030746">
    <property type="component" value="Unassembled WGS sequence"/>
</dbReference>
<dbReference type="Pfam" id="PF12895">
    <property type="entry name" value="ANAPC3"/>
    <property type="match status" value="1"/>
</dbReference>
<dbReference type="InterPro" id="IPR011990">
    <property type="entry name" value="TPR-like_helical_dom_sf"/>
</dbReference>
<dbReference type="PANTHER" id="PTHR12558">
    <property type="entry name" value="CELL DIVISION CYCLE 16,23,27"/>
    <property type="match status" value="1"/>
</dbReference>
<dbReference type="SUPFAM" id="SSF81901">
    <property type="entry name" value="HCP-like"/>
    <property type="match status" value="1"/>
</dbReference>
<dbReference type="HOGENOM" id="CLU_011751_3_2_1"/>
<name>V3ZMW2_LOTGI</name>
<organism evidence="8 9">
    <name type="scientific">Lottia gigantea</name>
    <name type="common">Giant owl limpet</name>
    <dbReference type="NCBI Taxonomy" id="225164"/>
    <lineage>
        <taxon>Eukaryota</taxon>
        <taxon>Metazoa</taxon>
        <taxon>Spiralia</taxon>
        <taxon>Lophotrochozoa</taxon>
        <taxon>Mollusca</taxon>
        <taxon>Gastropoda</taxon>
        <taxon>Patellogastropoda</taxon>
        <taxon>Lottioidea</taxon>
        <taxon>Lottiidae</taxon>
        <taxon>Lottia</taxon>
    </lineage>
</organism>
<accession>V3ZMW2</accession>
<keyword evidence="9" id="KW-1185">Reference proteome</keyword>
<keyword evidence="3" id="KW-0498">Mitosis</keyword>
<dbReference type="STRING" id="225164.V3ZMW2"/>
<dbReference type="PANTHER" id="PTHR12558:SF9">
    <property type="entry name" value="CELL DIVISION CYCLE PROTEIN 16 HOMOLOG"/>
    <property type="match status" value="1"/>
</dbReference>
<dbReference type="Pfam" id="PF13181">
    <property type="entry name" value="TPR_8"/>
    <property type="match status" value="3"/>
</dbReference>
<dbReference type="Gene3D" id="1.25.40.10">
    <property type="entry name" value="Tetratricopeptide repeat domain"/>
    <property type="match status" value="1"/>
</dbReference>
<dbReference type="GO" id="GO:0005680">
    <property type="term" value="C:anaphase-promoting complex"/>
    <property type="evidence" value="ECO:0007669"/>
    <property type="project" value="TreeGrafter"/>
</dbReference>
<keyword evidence="1" id="KW-0132">Cell division</keyword>
<dbReference type="SUPFAM" id="SSF48452">
    <property type="entry name" value="TPR-like"/>
    <property type="match status" value="1"/>
</dbReference>
<dbReference type="EMBL" id="KB203598">
    <property type="protein sequence ID" value="ESO83785.1"/>
    <property type="molecule type" value="Genomic_DNA"/>
</dbReference>
<dbReference type="GO" id="GO:0051301">
    <property type="term" value="P:cell division"/>
    <property type="evidence" value="ECO:0007669"/>
    <property type="project" value="UniProtKB-KW"/>
</dbReference>
<evidence type="ECO:0000256" key="7">
    <source>
        <dbReference type="PROSITE-ProRule" id="PRU00339"/>
    </source>
</evidence>
<feature type="repeat" description="TPR" evidence="7">
    <location>
        <begin position="442"/>
        <end position="475"/>
    </location>
</feature>
<dbReference type="GO" id="GO:0005737">
    <property type="term" value="C:cytoplasm"/>
    <property type="evidence" value="ECO:0007669"/>
    <property type="project" value="TreeGrafter"/>
</dbReference>
<dbReference type="OrthoDB" id="10006270at2759"/>
<dbReference type="RefSeq" id="XP_009065565.1">
    <property type="nucleotide sequence ID" value="XM_009067317.1"/>
</dbReference>
<dbReference type="Pfam" id="PF13176">
    <property type="entry name" value="TPR_7"/>
    <property type="match status" value="1"/>
</dbReference>
<dbReference type="KEGG" id="lgi:LOTGIDRAFT_132783"/>
<evidence type="ECO:0000256" key="5">
    <source>
        <dbReference type="ARBA" id="ARBA00022803"/>
    </source>
</evidence>
<keyword evidence="2" id="KW-0677">Repeat</keyword>
<dbReference type="GO" id="GO:0016567">
    <property type="term" value="P:protein ubiquitination"/>
    <property type="evidence" value="ECO:0007669"/>
    <property type="project" value="TreeGrafter"/>
</dbReference>
<dbReference type="OMA" id="DPFHNNA"/>
<dbReference type="GeneID" id="20233348"/>
<dbReference type="InterPro" id="IPR019734">
    <property type="entry name" value="TPR_rpt"/>
</dbReference>
<keyword evidence="5 7" id="KW-0802">TPR repeat</keyword>
<evidence type="ECO:0000256" key="6">
    <source>
        <dbReference type="ARBA" id="ARBA00023306"/>
    </source>
</evidence>
<sequence length="539" mass="62329">MKDAKRDLSFLRDKVKSYIDKHHYESALFWADKMVSLSDGLPEDLYWYAQTLYLTGQYHRASHLLRSRRLDKMYLACRYLAARCHYQYKDYQEALDILDGLDNNCSNSNMTSLPSLSFNQTQSDIENSILLLRGQIYEEMDNRSLAADCFQKALQHDVYCFEAFELLVNHHMLTSKEEHDLLESLPFSSQCPQDEIQLVKFLYQDRLKKYDEPGNLKVPESLLCLQDNLDTVVNLAERHYYNCHFRECYNLTLSVLGKDPYNYKCLPIHIAVLTELKKSNALFYLAHKLVDFYPNKPISWFAVGCYYILTEMCNPARQYLSKATTLDRAYGPAWLAYGHSFAVKKEHDQAMAAYFTASQILRGCHLPALYIGLEYGLTNNSKLAEKFFNQALSIAPEDPFVLHEMGVIAFQNQNYTEAEKYFLDALQRVQNIDRNVIPDKWEPLLTNLGHVSRKLKKYDEALDYHRKAQSLVPQNPSTYSAIGFVYTLKGDNLKAVDYFHKALGIRRDDAFSTTMLGNVMDALMLDMSPGFGMLSHSFI</sequence>
<keyword evidence="6" id="KW-0131">Cell cycle</keyword>